<keyword evidence="10" id="KW-0539">Nucleus</keyword>
<protein>
    <submittedName>
        <fullName evidence="13">Uncharacterized protein</fullName>
    </submittedName>
</protein>
<feature type="domain" description="NR LBD" evidence="12">
    <location>
        <begin position="563"/>
        <end position="791"/>
    </location>
</feature>
<dbReference type="InterPro" id="IPR000536">
    <property type="entry name" value="Nucl_hrmn_rcpt_lig-bd"/>
</dbReference>
<dbReference type="SMART" id="SM00399">
    <property type="entry name" value="ZnF_C4"/>
    <property type="match status" value="1"/>
</dbReference>
<dbReference type="PROSITE" id="PS51030">
    <property type="entry name" value="NUCLEAR_REC_DBD_2"/>
    <property type="match status" value="2"/>
</dbReference>
<evidence type="ECO:0000259" key="11">
    <source>
        <dbReference type="PROSITE" id="PS51030"/>
    </source>
</evidence>
<dbReference type="Pfam" id="PF00105">
    <property type="entry name" value="zf-C4"/>
    <property type="match status" value="2"/>
</dbReference>
<dbReference type="InterPro" id="IPR035500">
    <property type="entry name" value="NHR-like_dom_sf"/>
</dbReference>
<dbReference type="GO" id="GO:0000978">
    <property type="term" value="F:RNA polymerase II cis-regulatory region sequence-specific DNA binding"/>
    <property type="evidence" value="ECO:0007669"/>
    <property type="project" value="InterPro"/>
</dbReference>
<dbReference type="GO" id="GO:0003700">
    <property type="term" value="F:DNA-binding transcription factor activity"/>
    <property type="evidence" value="ECO:0007669"/>
    <property type="project" value="InterPro"/>
</dbReference>
<dbReference type="Gene3D" id="1.10.565.10">
    <property type="entry name" value="Retinoid X Receptor"/>
    <property type="match status" value="2"/>
</dbReference>
<evidence type="ECO:0000313" key="13">
    <source>
        <dbReference type="EMBL" id="UMM37802.1"/>
    </source>
</evidence>
<feature type="domain" description="Nuclear receptor" evidence="11">
    <location>
        <begin position="10"/>
        <end position="42"/>
    </location>
</feature>
<evidence type="ECO:0000256" key="4">
    <source>
        <dbReference type="ARBA" id="ARBA00022771"/>
    </source>
</evidence>
<gene>
    <name evidence="13" type="ORF">L5515_009456</name>
</gene>
<dbReference type="AlphaFoldDB" id="A0AAE9F9Y1"/>
<evidence type="ECO:0000256" key="8">
    <source>
        <dbReference type="ARBA" id="ARBA00023163"/>
    </source>
</evidence>
<evidence type="ECO:0000256" key="3">
    <source>
        <dbReference type="ARBA" id="ARBA00022723"/>
    </source>
</evidence>
<evidence type="ECO:0000259" key="12">
    <source>
        <dbReference type="PROSITE" id="PS51843"/>
    </source>
</evidence>
<evidence type="ECO:0000256" key="9">
    <source>
        <dbReference type="ARBA" id="ARBA00023170"/>
    </source>
</evidence>
<accession>A0AAE9F9Y1</accession>
<feature type="domain" description="NR LBD" evidence="12">
    <location>
        <begin position="81"/>
        <end position="312"/>
    </location>
</feature>
<dbReference type="EMBL" id="CP092624">
    <property type="protein sequence ID" value="UMM37802.1"/>
    <property type="molecule type" value="Genomic_DNA"/>
</dbReference>
<dbReference type="InterPro" id="IPR013088">
    <property type="entry name" value="Znf_NHR/GATA"/>
</dbReference>
<dbReference type="InterPro" id="IPR049636">
    <property type="entry name" value="HNF4-like_DBD"/>
</dbReference>
<dbReference type="SMART" id="SM00430">
    <property type="entry name" value="HOLI"/>
    <property type="match status" value="2"/>
</dbReference>
<dbReference type="SUPFAM" id="SSF57716">
    <property type="entry name" value="Glucocorticoid receptor-like (DNA-binding domain)"/>
    <property type="match status" value="2"/>
</dbReference>
<dbReference type="FunFam" id="3.30.50.10:FF:000030">
    <property type="entry name" value="Nuclear Hormone Receptor family"/>
    <property type="match status" value="1"/>
</dbReference>
<dbReference type="CDD" id="cd06960">
    <property type="entry name" value="NR_DBD_HNF4A"/>
    <property type="match status" value="1"/>
</dbReference>
<proteinExistence type="inferred from homology"/>
<evidence type="ECO:0000256" key="6">
    <source>
        <dbReference type="ARBA" id="ARBA00023015"/>
    </source>
</evidence>
<evidence type="ECO:0000256" key="5">
    <source>
        <dbReference type="ARBA" id="ARBA00022833"/>
    </source>
</evidence>
<dbReference type="Gene3D" id="3.30.50.10">
    <property type="entry name" value="Erythroid Transcription Factor GATA-1, subunit A"/>
    <property type="match status" value="2"/>
</dbReference>
<evidence type="ECO:0000256" key="1">
    <source>
        <dbReference type="ARBA" id="ARBA00004123"/>
    </source>
</evidence>
<sequence length="795" mass="91213">MEVVPAGRRSAMCSICNVRAHNGFSYGAYCCNACKMFFRRVLFVGNIEPSGMTYTPSEIDMNNTDPLTAWIFNLKHQETHREFQLLNCLFEGDPTVKEVSEIDGPLQFRPRPLNHPMDLGEWVFITGMTSLNFLKRFTHVSMMNPADKANLLKYTFFDFSIFSDAIRANVRNQEFISFPDGTEVVEVRVDGVTETFLNGIRCRLAARVNELRVTQEEFMLLTQIFFCNPALPNLTVSGRGMLNTYQKIYTSALLRYCFLTYQQSAPARFTDLLSIFQVIVSTRQDISHLFYLNTMQHPILHMLQPTESPTYDDSLDLPEILLGWRESLCHSVCLITVLVYGGCKSGLDSSGYSIIQIPPVVFSKNLSESFPEDVTSSESTSSGVKESRRTVRPTECSVCGLPANGYHYDVPSCNGCKTFFRRMCLSEKSFQCKGNNDCFDLNKRATPLKCRFCRHQKCISVGMNHLAMELDQKQAESSNFKKLIKRKGIKQEEPDDDDNDCQVVQVINSQKSKNVIKMMDSMENKLQKSIDMLIYLEAKVEKFRKSAYNPKSTEITGIEFLLQTESRIAYADRYEPMPNWPLPPQPHRKPFFPTGRKEKGPKHHPDRKNWLFFNLVTTVEYAKTFMFFHKLESKDQFILIKHVTLACMNLHISFSSVQRKFAEPIHPDGSPTPYFDETHYDAMVMSVAPLIRCQVQSVEYLLLKAICLCNPVVPDLSPNAQKTIAIEREKYADALFDHCLRNRSPAHFAQLMQIFDLLERQQRMQKDIHLLYVASKLAKLPKECAIRVIEDIMDN</sequence>
<dbReference type="Pfam" id="PF00104">
    <property type="entry name" value="Hormone_recep"/>
    <property type="match status" value="2"/>
</dbReference>
<dbReference type="Proteomes" id="UP000829354">
    <property type="component" value="Chromosome V"/>
</dbReference>
<dbReference type="FunFam" id="1.10.565.10:FF:000053">
    <property type="entry name" value="Nuclear Hormone Receptor family"/>
    <property type="match status" value="1"/>
</dbReference>
<organism evidence="13 14">
    <name type="scientific">Caenorhabditis briggsae</name>
    <dbReference type="NCBI Taxonomy" id="6238"/>
    <lineage>
        <taxon>Eukaryota</taxon>
        <taxon>Metazoa</taxon>
        <taxon>Ecdysozoa</taxon>
        <taxon>Nematoda</taxon>
        <taxon>Chromadorea</taxon>
        <taxon>Rhabditida</taxon>
        <taxon>Rhabditina</taxon>
        <taxon>Rhabditomorpha</taxon>
        <taxon>Rhabditoidea</taxon>
        <taxon>Rhabditidae</taxon>
        <taxon>Peloderinae</taxon>
        <taxon>Caenorhabditis</taxon>
    </lineage>
</organism>
<keyword evidence="9" id="KW-0675">Receptor</keyword>
<keyword evidence="7" id="KW-0238">DNA-binding</keyword>
<reference evidence="13 14" key="1">
    <citation type="submission" date="2022-04" db="EMBL/GenBank/DDBJ databases">
        <title>Chromosome-level reference genomes for two strains of Caenorhabditis briggsae: an improved platform for comparative genomics.</title>
        <authorList>
            <person name="Stevens L."/>
            <person name="Andersen E."/>
        </authorList>
    </citation>
    <scope>NUCLEOTIDE SEQUENCE [LARGE SCALE GENOMIC DNA]</scope>
    <source>
        <strain evidence="13">VX34</strain>
        <tissue evidence="13">Whole-organism</tissue>
    </source>
</reference>
<evidence type="ECO:0000256" key="10">
    <source>
        <dbReference type="ARBA" id="ARBA00023242"/>
    </source>
</evidence>
<dbReference type="GO" id="GO:0005634">
    <property type="term" value="C:nucleus"/>
    <property type="evidence" value="ECO:0007669"/>
    <property type="project" value="UniProtKB-SubCell"/>
</dbReference>
<evidence type="ECO:0000313" key="14">
    <source>
        <dbReference type="Proteomes" id="UP000829354"/>
    </source>
</evidence>
<name>A0AAE9F9Y1_CAEBR</name>
<dbReference type="SUPFAM" id="SSF48508">
    <property type="entry name" value="Nuclear receptor ligand-binding domain"/>
    <property type="match status" value="2"/>
</dbReference>
<dbReference type="PANTHER" id="PTHR45886">
    <property type="entry name" value="NUCLEAR HORMONE RECEPTOR FAMILY-RELATED-RELATED"/>
    <property type="match status" value="1"/>
</dbReference>
<keyword evidence="4" id="KW-0863">Zinc-finger</keyword>
<dbReference type="InterPro" id="IPR001628">
    <property type="entry name" value="Znf_hrmn_rcpt"/>
</dbReference>
<evidence type="ECO:0000256" key="7">
    <source>
        <dbReference type="ARBA" id="ARBA00023125"/>
    </source>
</evidence>
<dbReference type="PROSITE" id="PS51843">
    <property type="entry name" value="NR_LBD"/>
    <property type="match status" value="2"/>
</dbReference>
<keyword evidence="6" id="KW-0805">Transcription regulation</keyword>
<keyword evidence="5" id="KW-0862">Zinc</keyword>
<dbReference type="PANTHER" id="PTHR45886:SF8">
    <property type="entry name" value="NUCLEAR HORMONE RECEPTOR FAMILY-RELATED"/>
    <property type="match status" value="1"/>
</dbReference>
<keyword evidence="14" id="KW-1185">Reference proteome</keyword>
<feature type="domain" description="Nuclear receptor" evidence="11">
    <location>
        <begin position="393"/>
        <end position="470"/>
    </location>
</feature>
<dbReference type="PRINTS" id="PR00047">
    <property type="entry name" value="STROIDFINGER"/>
</dbReference>
<comment type="similarity">
    <text evidence="2">Belongs to the nuclear hormone receptor family.</text>
</comment>
<keyword evidence="8" id="KW-0804">Transcription</keyword>
<keyword evidence="3" id="KW-0479">Metal-binding</keyword>
<comment type="subcellular location">
    <subcellularLocation>
        <location evidence="1">Nucleus</location>
    </subcellularLocation>
</comment>
<evidence type="ECO:0000256" key="2">
    <source>
        <dbReference type="ARBA" id="ARBA00005993"/>
    </source>
</evidence>
<dbReference type="GO" id="GO:0008270">
    <property type="term" value="F:zinc ion binding"/>
    <property type="evidence" value="ECO:0007669"/>
    <property type="project" value="UniProtKB-KW"/>
</dbReference>